<feature type="transmembrane region" description="Helical" evidence="6">
    <location>
        <begin position="340"/>
        <end position="357"/>
    </location>
</feature>
<evidence type="ECO:0000256" key="5">
    <source>
        <dbReference type="ARBA" id="ARBA00023136"/>
    </source>
</evidence>
<keyword evidence="3 6" id="KW-0812">Transmembrane</keyword>
<proteinExistence type="predicted"/>
<evidence type="ECO:0000313" key="8">
    <source>
        <dbReference type="EMBL" id="CEA03055.1"/>
    </source>
</evidence>
<evidence type="ECO:0000256" key="2">
    <source>
        <dbReference type="ARBA" id="ARBA00022475"/>
    </source>
</evidence>
<organism evidence="8">
    <name type="scientific">Metalysinibacillus saudimassiliensis</name>
    <dbReference type="NCBI Taxonomy" id="1461583"/>
    <lineage>
        <taxon>Bacteria</taxon>
        <taxon>Bacillati</taxon>
        <taxon>Bacillota</taxon>
        <taxon>Bacilli</taxon>
        <taxon>Bacillales</taxon>
        <taxon>Caryophanaceae</taxon>
        <taxon>Metalysinibacillus</taxon>
    </lineage>
</organism>
<sequence length="416" mass="46213">MREFWIIFKQAFMTKAKTKSFVITTIIMMLGIVLMTNITTIIDKVSDLTGSGEADTLTLLVADDALYQNIAQHLDDKSYDFTIKRAKKDEQALIDEVKKEKLDAFAKVELTTDEQLVATYQTSSMMDDKGAMLQEILQAIQTEKQAEKLSLTQTEVQTLFAPVQFEEKNISASAKSEAELGQARVLVYVLMFLIYFAVILYSGMIATEVATEKSSRVMEILISSVSPVKHMFAKVIGIGMLGIVQMILLGLTGFIAVRTSSATGDIGEFIKFSDVNPMTLVYGAIFFLLGYFLYATLAALLGSLVSRIEDVQQMIMPMTILIVIAFIIAMTGLGNPELAYLKWASYFPFFTPLVMFMRVGLLDLPMWEPLLAIAIMLITIGVLGWFGARVYRGGVLMYGPSRSLKDIKKAVQLGKE</sequence>
<dbReference type="GO" id="GO:0140359">
    <property type="term" value="F:ABC-type transporter activity"/>
    <property type="evidence" value="ECO:0007669"/>
    <property type="project" value="InterPro"/>
</dbReference>
<dbReference type="PANTHER" id="PTHR30294:SF29">
    <property type="entry name" value="MULTIDRUG ABC TRANSPORTER PERMEASE YBHS-RELATED"/>
    <property type="match status" value="1"/>
</dbReference>
<dbReference type="EMBL" id="LN483075">
    <property type="protein sequence ID" value="CEA03055.1"/>
    <property type="molecule type" value="Genomic_DNA"/>
</dbReference>
<gene>
    <name evidence="8" type="ORF">BN1050_01419</name>
</gene>
<keyword evidence="5 6" id="KW-0472">Membrane</keyword>
<reference evidence="8" key="1">
    <citation type="submission" date="2014-07" db="EMBL/GenBank/DDBJ databases">
        <authorList>
            <person name="Urmite Genomes Urmite Genomes"/>
        </authorList>
    </citation>
    <scope>NUCLEOTIDE SEQUENCE</scope>
    <source>
        <strain evidence="8">13S34_air</strain>
    </source>
</reference>
<dbReference type="PANTHER" id="PTHR30294">
    <property type="entry name" value="MEMBRANE COMPONENT OF ABC TRANSPORTER YHHJ-RELATED"/>
    <property type="match status" value="1"/>
</dbReference>
<keyword evidence="4 6" id="KW-1133">Transmembrane helix</keyword>
<dbReference type="Pfam" id="PF12698">
    <property type="entry name" value="ABC2_membrane_3"/>
    <property type="match status" value="1"/>
</dbReference>
<dbReference type="AlphaFoldDB" id="A0A078M9Q0"/>
<evidence type="ECO:0000256" key="3">
    <source>
        <dbReference type="ARBA" id="ARBA00022692"/>
    </source>
</evidence>
<name>A0A078M9Q0_9BACL</name>
<feature type="transmembrane region" description="Helical" evidence="6">
    <location>
        <begin position="231"/>
        <end position="257"/>
    </location>
</feature>
<evidence type="ECO:0000256" key="6">
    <source>
        <dbReference type="SAM" id="Phobius"/>
    </source>
</evidence>
<feature type="transmembrane region" description="Helical" evidence="6">
    <location>
        <begin position="185"/>
        <end position="210"/>
    </location>
</feature>
<dbReference type="InterPro" id="IPR051449">
    <property type="entry name" value="ABC-2_transporter_component"/>
</dbReference>
<feature type="transmembrane region" description="Helical" evidence="6">
    <location>
        <begin position="277"/>
        <end position="302"/>
    </location>
</feature>
<feature type="domain" description="ABC-2 type transporter transmembrane" evidence="7">
    <location>
        <begin position="19"/>
        <end position="388"/>
    </location>
</feature>
<evidence type="ECO:0000259" key="7">
    <source>
        <dbReference type="Pfam" id="PF12698"/>
    </source>
</evidence>
<evidence type="ECO:0000256" key="4">
    <source>
        <dbReference type="ARBA" id="ARBA00022989"/>
    </source>
</evidence>
<dbReference type="InterPro" id="IPR013525">
    <property type="entry name" value="ABC2_TM"/>
</dbReference>
<feature type="transmembrane region" description="Helical" evidence="6">
    <location>
        <begin position="21"/>
        <end position="42"/>
    </location>
</feature>
<dbReference type="GO" id="GO:0005886">
    <property type="term" value="C:plasma membrane"/>
    <property type="evidence" value="ECO:0007669"/>
    <property type="project" value="UniProtKB-SubCell"/>
</dbReference>
<accession>A0A078M9Q0</accession>
<keyword evidence="2" id="KW-1003">Cell membrane</keyword>
<feature type="transmembrane region" description="Helical" evidence="6">
    <location>
        <begin position="369"/>
        <end position="388"/>
    </location>
</feature>
<protein>
    <submittedName>
        <fullName evidence="8">ABC-2 family transporter protein</fullName>
    </submittedName>
</protein>
<feature type="transmembrane region" description="Helical" evidence="6">
    <location>
        <begin position="314"/>
        <end position="334"/>
    </location>
</feature>
<evidence type="ECO:0000256" key="1">
    <source>
        <dbReference type="ARBA" id="ARBA00004651"/>
    </source>
</evidence>
<dbReference type="PATRIC" id="fig|1461583.4.peg.1376"/>
<comment type="subcellular location">
    <subcellularLocation>
        <location evidence="1">Cell membrane</location>
        <topology evidence="1">Multi-pass membrane protein</topology>
    </subcellularLocation>
</comment>
<dbReference type="HOGENOM" id="CLU_046841_2_1_9"/>